<evidence type="ECO:0000313" key="4">
    <source>
        <dbReference type="EMBL" id="PVH90833.1"/>
    </source>
</evidence>
<reference evidence="4 5" key="1">
    <citation type="journal article" date="2018" name="Sci. Rep.">
        <title>Comparative genomics provides insights into the lifestyle and reveals functional heterogeneity of dark septate endophytic fungi.</title>
        <authorList>
            <person name="Knapp D.G."/>
            <person name="Nemeth J.B."/>
            <person name="Barry K."/>
            <person name="Hainaut M."/>
            <person name="Henrissat B."/>
            <person name="Johnson J."/>
            <person name="Kuo A."/>
            <person name="Lim J.H.P."/>
            <person name="Lipzen A."/>
            <person name="Nolan M."/>
            <person name="Ohm R.A."/>
            <person name="Tamas L."/>
            <person name="Grigoriev I.V."/>
            <person name="Spatafora J.W."/>
            <person name="Nagy L.G."/>
            <person name="Kovacs G.M."/>
        </authorList>
    </citation>
    <scope>NUCLEOTIDE SEQUENCE [LARGE SCALE GENOMIC DNA]</scope>
    <source>
        <strain evidence="4 5">DSE2036</strain>
    </source>
</reference>
<dbReference type="CDD" id="cd12148">
    <property type="entry name" value="fungal_TF_MHR"/>
    <property type="match status" value="1"/>
</dbReference>
<dbReference type="Pfam" id="PF00172">
    <property type="entry name" value="Zn_clus"/>
    <property type="match status" value="1"/>
</dbReference>
<dbReference type="PANTHER" id="PTHR47256:SF1">
    <property type="entry name" value="ZN(II)2CYS6 TRANSCRIPTION FACTOR (EUROFUNG)"/>
    <property type="match status" value="1"/>
</dbReference>
<dbReference type="PANTHER" id="PTHR47256">
    <property type="entry name" value="ZN(II)2CYS6 TRANSCRIPTION FACTOR (EUROFUNG)-RELATED"/>
    <property type="match status" value="1"/>
</dbReference>
<dbReference type="Gene3D" id="4.10.240.10">
    <property type="entry name" value="Zn(2)-C6 fungal-type DNA-binding domain"/>
    <property type="match status" value="1"/>
</dbReference>
<keyword evidence="5" id="KW-1185">Reference proteome</keyword>
<evidence type="ECO:0000259" key="3">
    <source>
        <dbReference type="SMART" id="SM00066"/>
    </source>
</evidence>
<keyword evidence="1" id="KW-0539">Nucleus</keyword>
<dbReference type="GO" id="GO:0000981">
    <property type="term" value="F:DNA-binding transcription factor activity, RNA polymerase II-specific"/>
    <property type="evidence" value="ECO:0007669"/>
    <property type="project" value="InterPro"/>
</dbReference>
<dbReference type="SUPFAM" id="SSF57701">
    <property type="entry name" value="Zn2/Cys6 DNA-binding domain"/>
    <property type="match status" value="1"/>
</dbReference>
<dbReference type="SMART" id="SM00066">
    <property type="entry name" value="GAL4"/>
    <property type="match status" value="1"/>
</dbReference>
<feature type="region of interest" description="Disordered" evidence="2">
    <location>
        <begin position="1"/>
        <end position="26"/>
    </location>
</feature>
<dbReference type="OrthoDB" id="10261408at2759"/>
<dbReference type="AlphaFoldDB" id="A0A2V1D026"/>
<dbReference type="InterPro" id="IPR053187">
    <property type="entry name" value="Notoamide_regulator"/>
</dbReference>
<name>A0A2V1D026_9PLEO</name>
<dbReference type="EMBL" id="KZ806076">
    <property type="protein sequence ID" value="PVH90833.1"/>
    <property type="molecule type" value="Genomic_DNA"/>
</dbReference>
<dbReference type="GO" id="GO:0008270">
    <property type="term" value="F:zinc ion binding"/>
    <property type="evidence" value="ECO:0007669"/>
    <property type="project" value="InterPro"/>
</dbReference>
<protein>
    <recommendedName>
        <fullName evidence="3">Zn(2)-C6 fungal-type domain-containing protein</fullName>
    </recommendedName>
</protein>
<sequence>MSSRMRPLLPRTGGFPPLPPEAKKRKRTSVACTPCRQKKCNGARPTCAACNARQIECHYTTQDESETQREARTREHKGLGELIECLRTTPEETAQAVLYELRSSSNPLSVLRRYESSQILQRPSEITTALSALPQIHSQTELQLMVQHPAAYPALNLTHDAIMSSNTLLETLKILPFDIPCRSKSQPVANIPGCSDVLGPKQDHSDIQPTNDSQHTEENEVHGASKSTYFDPLLRSLHIGFWTSVSVTDHYAAGAISAFLVTDHSILRLFDVKSFLNDLIHLRSDHCSPFLVSSLLAFASQQYSTEEPLAAAKSFEFEKEAEMIWRAKLDDSMPNITGLILLYTSIACHGQGGPNAESYIHEATEMCKRMKLFGVRDLLTDAQISSPAGEDQRAGAQTAWGAFNYYILCVNVHIAPPVEDPPALSIPEKSEPIHFDEKLRSFVQAQKVNSIVDETYIYTCKLFRIHSDVHVILRDQNMTRLPSLAFIFSKYMKYLELIDSLPERIRRRGKRPLEVLQLHLYFHMFLMDLFRPFIDNKGSQEFQSRHPNFTTPEAIFAASTKPCANYPELKELLIECVSQHNITTRGCTWHTVLLYTANALVTEPASPDLQFFFLLCMNCYARLYDRFEFAEGAVQSLLAIAVDHRAISKDNAAIVFNFLMNKMKFRQTSSTHTSLWPADLNLAMKDREAAAIAALADRFEVITVFDEFTEGVVSP</sequence>
<gene>
    <name evidence="4" type="ORF">DM02DRAFT_734403</name>
</gene>
<proteinExistence type="predicted"/>
<feature type="region of interest" description="Disordered" evidence="2">
    <location>
        <begin position="199"/>
        <end position="223"/>
    </location>
</feature>
<evidence type="ECO:0000256" key="2">
    <source>
        <dbReference type="SAM" id="MobiDB-lite"/>
    </source>
</evidence>
<evidence type="ECO:0000313" key="5">
    <source>
        <dbReference type="Proteomes" id="UP000244855"/>
    </source>
</evidence>
<evidence type="ECO:0000256" key="1">
    <source>
        <dbReference type="ARBA" id="ARBA00023242"/>
    </source>
</evidence>
<dbReference type="CDD" id="cd00067">
    <property type="entry name" value="GAL4"/>
    <property type="match status" value="1"/>
</dbReference>
<dbReference type="STRING" id="97972.A0A2V1D026"/>
<dbReference type="InterPro" id="IPR001138">
    <property type="entry name" value="Zn2Cys6_DnaBD"/>
</dbReference>
<dbReference type="InterPro" id="IPR036864">
    <property type="entry name" value="Zn2-C6_fun-type_DNA-bd_sf"/>
</dbReference>
<accession>A0A2V1D026</accession>
<feature type="compositionally biased region" description="Basic and acidic residues" evidence="2">
    <location>
        <begin position="214"/>
        <end position="223"/>
    </location>
</feature>
<organism evidence="4 5">
    <name type="scientific">Periconia macrospinosa</name>
    <dbReference type="NCBI Taxonomy" id="97972"/>
    <lineage>
        <taxon>Eukaryota</taxon>
        <taxon>Fungi</taxon>
        <taxon>Dikarya</taxon>
        <taxon>Ascomycota</taxon>
        <taxon>Pezizomycotina</taxon>
        <taxon>Dothideomycetes</taxon>
        <taxon>Pleosporomycetidae</taxon>
        <taxon>Pleosporales</taxon>
        <taxon>Massarineae</taxon>
        <taxon>Periconiaceae</taxon>
        <taxon>Periconia</taxon>
    </lineage>
</organism>
<dbReference type="Proteomes" id="UP000244855">
    <property type="component" value="Unassembled WGS sequence"/>
</dbReference>
<feature type="domain" description="Zn(2)-C6 fungal-type" evidence="3">
    <location>
        <begin position="26"/>
        <end position="68"/>
    </location>
</feature>